<comment type="caution">
    <text evidence="1">The sequence shown here is derived from an EMBL/GenBank/DDBJ whole genome shotgun (WGS) entry which is preliminary data.</text>
</comment>
<proteinExistence type="predicted"/>
<dbReference type="RefSeq" id="WP_204710316.1">
    <property type="nucleotide sequence ID" value="NZ_JBHSZV010000028.1"/>
</dbReference>
<keyword evidence="1" id="KW-0649">Protein kinase inhibitor</keyword>
<protein>
    <submittedName>
        <fullName evidence="1">Sporulation histidine kinase inhibitor Sda</fullName>
    </submittedName>
</protein>
<name>A0ABW2ENS8_9BACI</name>
<dbReference type="Pfam" id="PF08970">
    <property type="entry name" value="Sda"/>
    <property type="match status" value="1"/>
</dbReference>
<dbReference type="InterPro" id="IPR036916">
    <property type="entry name" value="Sda_sf"/>
</dbReference>
<accession>A0ABW2ENS8</accession>
<dbReference type="SUPFAM" id="SSF100985">
    <property type="entry name" value="Sporulation inhibitor Sda"/>
    <property type="match status" value="1"/>
</dbReference>
<evidence type="ECO:0000313" key="1">
    <source>
        <dbReference type="EMBL" id="MFC7062495.1"/>
    </source>
</evidence>
<dbReference type="InterPro" id="IPR015064">
    <property type="entry name" value="Sda"/>
</dbReference>
<gene>
    <name evidence="1" type="primary">sda</name>
    <name evidence="1" type="ORF">ACFQIC_11565</name>
</gene>
<sequence length="49" mass="5984">MKLEHLSLRTLMITYRRAVELNLDQEFIQWIHAEIKRREKYKQGAKANL</sequence>
<dbReference type="EMBL" id="JBHSZV010000028">
    <property type="protein sequence ID" value="MFC7062495.1"/>
    <property type="molecule type" value="Genomic_DNA"/>
</dbReference>
<keyword evidence="2" id="KW-1185">Reference proteome</keyword>
<organism evidence="1 2">
    <name type="scientific">Halobacillus seohaensis</name>
    <dbReference type="NCBI Taxonomy" id="447421"/>
    <lineage>
        <taxon>Bacteria</taxon>
        <taxon>Bacillati</taxon>
        <taxon>Bacillota</taxon>
        <taxon>Bacilli</taxon>
        <taxon>Bacillales</taxon>
        <taxon>Bacillaceae</taxon>
        <taxon>Halobacillus</taxon>
    </lineage>
</organism>
<dbReference type="GO" id="GO:0004860">
    <property type="term" value="F:protein kinase inhibitor activity"/>
    <property type="evidence" value="ECO:0007669"/>
    <property type="project" value="UniProtKB-KW"/>
</dbReference>
<reference evidence="2" key="1">
    <citation type="journal article" date="2019" name="Int. J. Syst. Evol. Microbiol.">
        <title>The Global Catalogue of Microorganisms (GCM) 10K type strain sequencing project: providing services to taxonomists for standard genome sequencing and annotation.</title>
        <authorList>
            <consortium name="The Broad Institute Genomics Platform"/>
            <consortium name="The Broad Institute Genome Sequencing Center for Infectious Disease"/>
            <person name="Wu L."/>
            <person name="Ma J."/>
        </authorList>
    </citation>
    <scope>NUCLEOTIDE SEQUENCE [LARGE SCALE GENOMIC DNA]</scope>
    <source>
        <strain evidence="2">CGMCC 4.1621</strain>
    </source>
</reference>
<dbReference type="Gene3D" id="1.10.287.1100">
    <property type="entry name" value="Sporulation inhibitor A"/>
    <property type="match status" value="1"/>
</dbReference>
<dbReference type="Proteomes" id="UP001596410">
    <property type="component" value="Unassembled WGS sequence"/>
</dbReference>
<evidence type="ECO:0000313" key="2">
    <source>
        <dbReference type="Proteomes" id="UP001596410"/>
    </source>
</evidence>